<accession>A0A369K8D0</accession>
<gene>
    <name evidence="9" type="ORF">Hypma_015681</name>
</gene>
<dbReference type="STRING" id="39966.A0A369K8D0"/>
<evidence type="ECO:0008006" key="11">
    <source>
        <dbReference type="Google" id="ProtNLM"/>
    </source>
</evidence>
<dbReference type="EMBL" id="LUEZ02000010">
    <property type="protein sequence ID" value="RDB29107.1"/>
    <property type="molecule type" value="Genomic_DNA"/>
</dbReference>
<evidence type="ECO:0000256" key="3">
    <source>
        <dbReference type="ARBA" id="ARBA00022824"/>
    </source>
</evidence>
<feature type="transmembrane region" description="Helical" evidence="8">
    <location>
        <begin position="225"/>
        <end position="252"/>
    </location>
</feature>
<dbReference type="GO" id="GO:0140042">
    <property type="term" value="P:lipid droplet formation"/>
    <property type="evidence" value="ECO:0007669"/>
    <property type="project" value="UniProtKB-ARBA"/>
</dbReference>
<feature type="region of interest" description="Disordered" evidence="7">
    <location>
        <begin position="272"/>
        <end position="342"/>
    </location>
</feature>
<evidence type="ECO:0000256" key="1">
    <source>
        <dbReference type="ARBA" id="ARBA00004477"/>
    </source>
</evidence>
<keyword evidence="10" id="KW-1185">Reference proteome</keyword>
<feature type="transmembrane region" description="Helical" evidence="8">
    <location>
        <begin position="25"/>
        <end position="48"/>
    </location>
</feature>
<comment type="caution">
    <text evidence="9">The sequence shown here is derived from an EMBL/GenBank/DDBJ whole genome shotgun (WGS) entry which is preliminary data.</text>
</comment>
<keyword evidence="4 8" id="KW-1133">Transmembrane helix</keyword>
<protein>
    <recommendedName>
        <fullName evidence="11">Seipin</fullName>
    </recommendedName>
</protein>
<keyword evidence="5" id="KW-0443">Lipid metabolism</keyword>
<dbReference type="OrthoDB" id="3990054at2759"/>
<dbReference type="PANTHER" id="PTHR21212:SF0">
    <property type="entry name" value="SEIPIN"/>
    <property type="match status" value="1"/>
</dbReference>
<evidence type="ECO:0000256" key="6">
    <source>
        <dbReference type="ARBA" id="ARBA00023136"/>
    </source>
</evidence>
<organism evidence="9 10">
    <name type="scientific">Hypsizygus marmoreus</name>
    <name type="common">White beech mushroom</name>
    <name type="synonym">Agaricus marmoreus</name>
    <dbReference type="NCBI Taxonomy" id="39966"/>
    <lineage>
        <taxon>Eukaryota</taxon>
        <taxon>Fungi</taxon>
        <taxon>Dikarya</taxon>
        <taxon>Basidiomycota</taxon>
        <taxon>Agaricomycotina</taxon>
        <taxon>Agaricomycetes</taxon>
        <taxon>Agaricomycetidae</taxon>
        <taxon>Agaricales</taxon>
        <taxon>Tricholomatineae</taxon>
        <taxon>Lyophyllaceae</taxon>
        <taxon>Hypsizygus</taxon>
    </lineage>
</organism>
<sequence>MDNEHTSIAQEEVESIPSRDALPQLLLNVLSAPINLILSFLSATFSALRPFAPQIIPVLICALLVPLVILLSIASGVVVWRNVAVGWDSPVHLQFGDGATPYALSPLPKLVAHQRYDISVRLTIPAIESNFALGNFMTTLTLSTPSNKTLVSVRRPPNTINLNMPMVPSFVPGTSKIVAYVEVGRRDGWKSLGTGEGREISVVSASIRGSIVHHGIRGLVARFPLISAIVSATTFLVILSLILAACILPIVFRRMTPTEVTSLSSEQMIKGLPLSPLSSSSSESDDKPPRRPRSRQSRSTSRRRGGVKTEAPTTIMPRTRVIEEEPLRQRLPRPSDALSDSE</sequence>
<dbReference type="GO" id="GO:0006629">
    <property type="term" value="P:lipid metabolic process"/>
    <property type="evidence" value="ECO:0007669"/>
    <property type="project" value="UniProtKB-KW"/>
</dbReference>
<dbReference type="Proteomes" id="UP000076154">
    <property type="component" value="Unassembled WGS sequence"/>
</dbReference>
<keyword evidence="3" id="KW-0256">Endoplasmic reticulum</keyword>
<evidence type="ECO:0000256" key="2">
    <source>
        <dbReference type="ARBA" id="ARBA00022692"/>
    </source>
</evidence>
<name>A0A369K8D0_HYPMA</name>
<keyword evidence="2 8" id="KW-0812">Transmembrane</keyword>
<evidence type="ECO:0000256" key="8">
    <source>
        <dbReference type="SAM" id="Phobius"/>
    </source>
</evidence>
<keyword evidence="6 8" id="KW-0472">Membrane</keyword>
<reference evidence="9" key="1">
    <citation type="submission" date="2018-04" db="EMBL/GenBank/DDBJ databases">
        <title>Whole genome sequencing of Hypsizygus marmoreus.</title>
        <authorList>
            <person name="Choi I.-G."/>
            <person name="Min B."/>
            <person name="Kim J.-G."/>
            <person name="Kim S."/>
            <person name="Oh Y.-L."/>
            <person name="Kong W.-S."/>
            <person name="Park H."/>
            <person name="Jeong J."/>
            <person name="Song E.-S."/>
        </authorList>
    </citation>
    <scope>NUCLEOTIDE SEQUENCE [LARGE SCALE GENOMIC DNA]</scope>
    <source>
        <strain evidence="9">51987-8</strain>
    </source>
</reference>
<dbReference type="CDD" id="cd23995">
    <property type="entry name" value="Seipin_BSCL2_like"/>
    <property type="match status" value="1"/>
</dbReference>
<feature type="compositionally biased region" description="Basic residues" evidence="7">
    <location>
        <begin position="290"/>
        <end position="306"/>
    </location>
</feature>
<evidence type="ECO:0000313" key="9">
    <source>
        <dbReference type="EMBL" id="RDB29107.1"/>
    </source>
</evidence>
<dbReference type="InterPro" id="IPR009617">
    <property type="entry name" value="Seipin"/>
</dbReference>
<dbReference type="GO" id="GO:0005789">
    <property type="term" value="C:endoplasmic reticulum membrane"/>
    <property type="evidence" value="ECO:0007669"/>
    <property type="project" value="UniProtKB-SubCell"/>
</dbReference>
<dbReference type="InParanoid" id="A0A369K8D0"/>
<feature type="compositionally biased region" description="Low complexity" evidence="7">
    <location>
        <begin position="273"/>
        <end position="282"/>
    </location>
</feature>
<evidence type="ECO:0000313" key="10">
    <source>
        <dbReference type="Proteomes" id="UP000076154"/>
    </source>
</evidence>
<comment type="subcellular location">
    <subcellularLocation>
        <location evidence="1">Endoplasmic reticulum membrane</location>
        <topology evidence="1">Multi-pass membrane protein</topology>
    </subcellularLocation>
</comment>
<proteinExistence type="predicted"/>
<evidence type="ECO:0000256" key="4">
    <source>
        <dbReference type="ARBA" id="ARBA00022989"/>
    </source>
</evidence>
<evidence type="ECO:0000256" key="5">
    <source>
        <dbReference type="ARBA" id="ARBA00023098"/>
    </source>
</evidence>
<dbReference type="AlphaFoldDB" id="A0A369K8D0"/>
<dbReference type="PANTHER" id="PTHR21212">
    <property type="entry name" value="BERNARDINELLI-SEIP CONGENITAL LIPODYSTROPHY 2 HOMOLOG BSCL2 PROTEIN"/>
    <property type="match status" value="1"/>
</dbReference>
<feature type="transmembrane region" description="Helical" evidence="8">
    <location>
        <begin position="55"/>
        <end position="80"/>
    </location>
</feature>
<evidence type="ECO:0000256" key="7">
    <source>
        <dbReference type="SAM" id="MobiDB-lite"/>
    </source>
</evidence>
<dbReference type="Pfam" id="PF06775">
    <property type="entry name" value="Seipin"/>
    <property type="match status" value="1"/>
</dbReference>